<gene>
    <name evidence="6" type="primary">azoR</name>
    <name evidence="8" type="ORF">FHX34_103816</name>
</gene>
<proteinExistence type="inferred from homology"/>
<evidence type="ECO:0000313" key="9">
    <source>
        <dbReference type="Proteomes" id="UP000320239"/>
    </source>
</evidence>
<dbReference type="GO" id="GO:0009055">
    <property type="term" value="F:electron transfer activity"/>
    <property type="evidence" value="ECO:0007669"/>
    <property type="project" value="UniProtKB-UniRule"/>
</dbReference>
<evidence type="ECO:0000256" key="6">
    <source>
        <dbReference type="HAMAP-Rule" id="MF_01216"/>
    </source>
</evidence>
<dbReference type="EMBL" id="VIWY01000003">
    <property type="protein sequence ID" value="TWG21278.1"/>
    <property type="molecule type" value="Genomic_DNA"/>
</dbReference>
<dbReference type="SUPFAM" id="SSF52218">
    <property type="entry name" value="Flavoproteins"/>
    <property type="match status" value="1"/>
</dbReference>
<comment type="function">
    <text evidence="6">Also exhibits azoreductase activity. Catalyzes the reductive cleavage of the azo bond in aromatic azo compounds to the corresponding amines.</text>
</comment>
<comment type="subunit">
    <text evidence="6">Homodimer.</text>
</comment>
<evidence type="ECO:0000256" key="4">
    <source>
        <dbReference type="ARBA" id="ARBA00023027"/>
    </source>
</evidence>
<protein>
    <recommendedName>
        <fullName evidence="6">FMN dependent NADH:quinone oxidoreductase</fullName>
        <ecNumber evidence="6">1.6.5.-</ecNumber>
    </recommendedName>
    <alternativeName>
        <fullName evidence="6">Azo-dye reductase</fullName>
    </alternativeName>
    <alternativeName>
        <fullName evidence="6">FMN-dependent NADH-azo compound oxidoreductase</fullName>
    </alternativeName>
    <alternativeName>
        <fullName evidence="6">FMN-dependent NADH-azoreductase</fullName>
        <ecNumber evidence="6">1.7.1.17</ecNumber>
    </alternativeName>
</protein>
<dbReference type="InterPro" id="IPR023048">
    <property type="entry name" value="NADH:quinone_OxRdtase_FMN_depd"/>
</dbReference>
<evidence type="ECO:0000256" key="5">
    <source>
        <dbReference type="ARBA" id="ARBA00048542"/>
    </source>
</evidence>
<comment type="catalytic activity">
    <reaction evidence="6">
        <text>2 a quinone + NADH + H(+) = 2 a 1,4-benzosemiquinone + NAD(+)</text>
        <dbReference type="Rhea" id="RHEA:65952"/>
        <dbReference type="ChEBI" id="CHEBI:15378"/>
        <dbReference type="ChEBI" id="CHEBI:57540"/>
        <dbReference type="ChEBI" id="CHEBI:57945"/>
        <dbReference type="ChEBI" id="CHEBI:132124"/>
        <dbReference type="ChEBI" id="CHEBI:134225"/>
    </reaction>
</comment>
<keyword evidence="2 6" id="KW-0288">FMN</keyword>
<organism evidence="8 9">
    <name type="scientific">Actinoplanes teichomyceticus</name>
    <dbReference type="NCBI Taxonomy" id="1867"/>
    <lineage>
        <taxon>Bacteria</taxon>
        <taxon>Bacillati</taxon>
        <taxon>Actinomycetota</taxon>
        <taxon>Actinomycetes</taxon>
        <taxon>Micromonosporales</taxon>
        <taxon>Micromonosporaceae</taxon>
        <taxon>Actinoplanes</taxon>
    </lineage>
</organism>
<comment type="catalytic activity">
    <reaction evidence="5">
        <text>N,N-dimethyl-1,4-phenylenediamine + anthranilate + 2 NAD(+) = 2-(4-dimethylaminophenyl)diazenylbenzoate + 2 NADH + 2 H(+)</text>
        <dbReference type="Rhea" id="RHEA:55872"/>
        <dbReference type="ChEBI" id="CHEBI:15378"/>
        <dbReference type="ChEBI" id="CHEBI:15783"/>
        <dbReference type="ChEBI" id="CHEBI:16567"/>
        <dbReference type="ChEBI" id="CHEBI:57540"/>
        <dbReference type="ChEBI" id="CHEBI:57945"/>
        <dbReference type="ChEBI" id="CHEBI:71579"/>
        <dbReference type="EC" id="1.7.1.17"/>
    </reaction>
    <physiologicalReaction direction="right-to-left" evidence="5">
        <dbReference type="Rhea" id="RHEA:55874"/>
    </physiologicalReaction>
</comment>
<comment type="similarity">
    <text evidence="6">Belongs to the azoreductase type 1 family.</text>
</comment>
<evidence type="ECO:0000256" key="2">
    <source>
        <dbReference type="ARBA" id="ARBA00022643"/>
    </source>
</evidence>
<dbReference type="GO" id="GO:0016655">
    <property type="term" value="F:oxidoreductase activity, acting on NAD(P)H, quinone or similar compound as acceptor"/>
    <property type="evidence" value="ECO:0007669"/>
    <property type="project" value="InterPro"/>
</dbReference>
<accession>A0A561WBN8</accession>
<comment type="caution">
    <text evidence="8">The sequence shown here is derived from an EMBL/GenBank/DDBJ whole genome shotgun (WGS) entry which is preliminary data.</text>
</comment>
<feature type="domain" description="Flavodoxin-like fold" evidence="7">
    <location>
        <begin position="23"/>
        <end position="206"/>
    </location>
</feature>
<dbReference type="Proteomes" id="UP000320239">
    <property type="component" value="Unassembled WGS sequence"/>
</dbReference>
<dbReference type="PANTHER" id="PTHR43741:SF4">
    <property type="entry name" value="FMN-DEPENDENT NADH:QUINONE OXIDOREDUCTASE"/>
    <property type="match status" value="1"/>
</dbReference>
<keyword evidence="9" id="KW-1185">Reference proteome</keyword>
<dbReference type="GO" id="GO:0016652">
    <property type="term" value="F:oxidoreductase activity, acting on NAD(P)H as acceptor"/>
    <property type="evidence" value="ECO:0007669"/>
    <property type="project" value="UniProtKB-UniRule"/>
</dbReference>
<evidence type="ECO:0000259" key="7">
    <source>
        <dbReference type="Pfam" id="PF02525"/>
    </source>
</evidence>
<dbReference type="HAMAP" id="MF_01216">
    <property type="entry name" value="Azoreductase_type1"/>
    <property type="match status" value="1"/>
</dbReference>
<comment type="caution">
    <text evidence="6">Lacks conserved residue(s) required for the propagation of feature annotation.</text>
</comment>
<keyword evidence="4 6" id="KW-0520">NAD</keyword>
<dbReference type="Gene3D" id="3.40.50.360">
    <property type="match status" value="1"/>
</dbReference>
<evidence type="ECO:0000256" key="3">
    <source>
        <dbReference type="ARBA" id="ARBA00023002"/>
    </source>
</evidence>
<evidence type="ECO:0000313" key="8">
    <source>
        <dbReference type="EMBL" id="TWG21278.1"/>
    </source>
</evidence>
<dbReference type="EC" id="1.7.1.17" evidence="6"/>
<dbReference type="Pfam" id="PF02525">
    <property type="entry name" value="Flavodoxin_2"/>
    <property type="match status" value="1"/>
</dbReference>
<name>A0A561WBN8_ACTTI</name>
<keyword evidence="3 6" id="KW-0560">Oxidoreductase</keyword>
<comment type="cofactor">
    <cofactor evidence="6">
        <name>FMN</name>
        <dbReference type="ChEBI" id="CHEBI:58210"/>
    </cofactor>
    <text evidence="6">Binds 1 FMN per subunit.</text>
</comment>
<dbReference type="InterPro" id="IPR050104">
    <property type="entry name" value="FMN-dep_NADH:Q_OxRdtase_AzoR1"/>
</dbReference>
<dbReference type="EC" id="1.6.5.-" evidence="6"/>
<comment type="function">
    <text evidence="6">Quinone reductase that provides resistance to thiol-specific stress caused by electrophilic quinones.</text>
</comment>
<keyword evidence="1 6" id="KW-0285">Flavoprotein</keyword>
<sequence length="211" mass="22988">MTDSREIEALSPDSVMVGQTVTRLLYVKATPPGPGSRSGAVAEAFLDTFRDRNPDATVDVVDLFDTPLPTAADGVAAFRRRSRAMVDRFTAADHYLFSVPMWNFGIPYVLKHFIDVVTQPGLTFRLSPQTGYTGLLAGRTACVVYTSGAYAPGLPAHFGADFQSSYLDYWLGFLGLTQVTAITLRPTDFTDRLAGDLDRARDEARKAALAL</sequence>
<reference evidence="8 9" key="1">
    <citation type="submission" date="2019-06" db="EMBL/GenBank/DDBJ databases">
        <title>Sequencing the genomes of 1000 actinobacteria strains.</title>
        <authorList>
            <person name="Klenk H.-P."/>
        </authorList>
    </citation>
    <scope>NUCLEOTIDE SEQUENCE [LARGE SCALE GENOMIC DNA]</scope>
    <source>
        <strain evidence="8 9">DSM 43866</strain>
    </source>
</reference>
<dbReference type="PANTHER" id="PTHR43741">
    <property type="entry name" value="FMN-DEPENDENT NADH-AZOREDUCTASE 1"/>
    <property type="match status" value="1"/>
</dbReference>
<dbReference type="InterPro" id="IPR029039">
    <property type="entry name" value="Flavoprotein-like_sf"/>
</dbReference>
<dbReference type="InterPro" id="IPR003680">
    <property type="entry name" value="Flavodoxin_fold"/>
</dbReference>
<dbReference type="AlphaFoldDB" id="A0A561WBN8"/>
<feature type="binding site" evidence="6">
    <location>
        <begin position="101"/>
        <end position="104"/>
    </location>
    <ligand>
        <name>FMN</name>
        <dbReference type="ChEBI" id="CHEBI:58210"/>
    </ligand>
</feature>
<evidence type="ECO:0000256" key="1">
    <source>
        <dbReference type="ARBA" id="ARBA00022630"/>
    </source>
</evidence>
<dbReference type="GO" id="GO:0010181">
    <property type="term" value="F:FMN binding"/>
    <property type="evidence" value="ECO:0007669"/>
    <property type="project" value="UniProtKB-UniRule"/>
</dbReference>
<feature type="binding site" evidence="6">
    <location>
        <begin position="36"/>
        <end position="38"/>
    </location>
    <ligand>
        <name>FMN</name>
        <dbReference type="ChEBI" id="CHEBI:58210"/>
    </ligand>
</feature>